<dbReference type="InterPro" id="IPR005151">
    <property type="entry name" value="Tail-specific_protease"/>
</dbReference>
<proteinExistence type="predicted"/>
<dbReference type="InterPro" id="IPR029045">
    <property type="entry name" value="ClpP/crotonase-like_dom_sf"/>
</dbReference>
<gene>
    <name evidence="5" type="ORF">S01H1_76450</name>
</gene>
<protein>
    <recommendedName>
        <fullName evidence="4">Tail specific protease domain-containing protein</fullName>
    </recommendedName>
</protein>
<feature type="non-terminal residue" evidence="5">
    <location>
        <position position="235"/>
    </location>
</feature>
<dbReference type="GO" id="GO:0004175">
    <property type="term" value="F:endopeptidase activity"/>
    <property type="evidence" value="ECO:0007669"/>
    <property type="project" value="TreeGrafter"/>
</dbReference>
<accession>X0Y9Z7</accession>
<dbReference type="PANTHER" id="PTHR32060">
    <property type="entry name" value="TAIL-SPECIFIC PROTEASE"/>
    <property type="match status" value="1"/>
</dbReference>
<feature type="domain" description="Tail specific protease" evidence="4">
    <location>
        <begin position="28"/>
        <end position="223"/>
    </location>
</feature>
<dbReference type="Gene3D" id="3.90.226.10">
    <property type="entry name" value="2-enoyl-CoA Hydratase, Chain A, domain 1"/>
    <property type="match status" value="1"/>
</dbReference>
<evidence type="ECO:0000256" key="3">
    <source>
        <dbReference type="ARBA" id="ARBA00022825"/>
    </source>
</evidence>
<organism evidence="5">
    <name type="scientific">marine sediment metagenome</name>
    <dbReference type="NCBI Taxonomy" id="412755"/>
    <lineage>
        <taxon>unclassified sequences</taxon>
        <taxon>metagenomes</taxon>
        <taxon>ecological metagenomes</taxon>
    </lineage>
</organism>
<evidence type="ECO:0000313" key="5">
    <source>
        <dbReference type="EMBL" id="GAG44112.1"/>
    </source>
</evidence>
<sequence>PEGTEVKLTLLRGGHGEPEGVVGLERQGKFVDLTIVRAAVDIPIIETKILDDDIGYVWLRLFHKQAGSKLQAGLEELLDKHIRGLVLDLSINGGGLLEQAISVCNLFLDKQTVVYVQERNGEPQPYQTMPGTVIPEDLPIVILIDGSSASASEIVAAALQDMGRAKVVGQNSFGKSKVQTVMALNDHSALVLSTALYLTPNKRDLSQEYEDGKRGIKPDVVFPPLEFAEDEQRSR</sequence>
<dbReference type="GO" id="GO:0008236">
    <property type="term" value="F:serine-type peptidase activity"/>
    <property type="evidence" value="ECO:0007669"/>
    <property type="project" value="UniProtKB-KW"/>
</dbReference>
<dbReference type="GO" id="GO:0007165">
    <property type="term" value="P:signal transduction"/>
    <property type="evidence" value="ECO:0007669"/>
    <property type="project" value="TreeGrafter"/>
</dbReference>
<dbReference type="InterPro" id="IPR004447">
    <property type="entry name" value="Peptidase_S41A"/>
</dbReference>
<dbReference type="AlphaFoldDB" id="X0Y9Z7"/>
<dbReference type="PANTHER" id="PTHR32060:SF30">
    <property type="entry name" value="CARBOXY-TERMINAL PROCESSING PROTEASE CTPA"/>
    <property type="match status" value="1"/>
</dbReference>
<dbReference type="SUPFAM" id="SSF52096">
    <property type="entry name" value="ClpP/crotonase"/>
    <property type="match status" value="1"/>
</dbReference>
<evidence type="ECO:0000256" key="1">
    <source>
        <dbReference type="ARBA" id="ARBA00022670"/>
    </source>
</evidence>
<dbReference type="CDD" id="cd07560">
    <property type="entry name" value="Peptidase_S41_CPP"/>
    <property type="match status" value="1"/>
</dbReference>
<dbReference type="Pfam" id="PF03572">
    <property type="entry name" value="Peptidase_S41"/>
    <property type="match status" value="1"/>
</dbReference>
<evidence type="ECO:0000259" key="4">
    <source>
        <dbReference type="SMART" id="SM00245"/>
    </source>
</evidence>
<comment type="caution">
    <text evidence="5">The sequence shown here is derived from an EMBL/GenBank/DDBJ whole genome shotgun (WGS) entry which is preliminary data.</text>
</comment>
<dbReference type="GO" id="GO:0030288">
    <property type="term" value="C:outer membrane-bounded periplasmic space"/>
    <property type="evidence" value="ECO:0007669"/>
    <property type="project" value="TreeGrafter"/>
</dbReference>
<evidence type="ECO:0000256" key="2">
    <source>
        <dbReference type="ARBA" id="ARBA00022801"/>
    </source>
</evidence>
<feature type="non-terminal residue" evidence="5">
    <location>
        <position position="1"/>
    </location>
</feature>
<dbReference type="SMART" id="SM00245">
    <property type="entry name" value="TSPc"/>
    <property type="match status" value="1"/>
</dbReference>
<keyword evidence="2" id="KW-0378">Hydrolase</keyword>
<dbReference type="EMBL" id="BARS01051306">
    <property type="protein sequence ID" value="GAG44112.1"/>
    <property type="molecule type" value="Genomic_DNA"/>
</dbReference>
<reference evidence="5" key="1">
    <citation type="journal article" date="2014" name="Front. Microbiol.">
        <title>High frequency of phylogenetically diverse reductive dehalogenase-homologous genes in deep subseafloor sedimentary metagenomes.</title>
        <authorList>
            <person name="Kawai M."/>
            <person name="Futagami T."/>
            <person name="Toyoda A."/>
            <person name="Takaki Y."/>
            <person name="Nishi S."/>
            <person name="Hori S."/>
            <person name="Arai W."/>
            <person name="Tsubouchi T."/>
            <person name="Morono Y."/>
            <person name="Uchiyama I."/>
            <person name="Ito T."/>
            <person name="Fujiyama A."/>
            <person name="Inagaki F."/>
            <person name="Takami H."/>
        </authorList>
    </citation>
    <scope>NUCLEOTIDE SEQUENCE</scope>
    <source>
        <strain evidence="5">Expedition CK06-06</strain>
    </source>
</reference>
<name>X0Y9Z7_9ZZZZ</name>
<keyword evidence="1" id="KW-0645">Protease</keyword>
<keyword evidence="3" id="KW-0720">Serine protease</keyword>
<dbReference type="GO" id="GO:0006508">
    <property type="term" value="P:proteolysis"/>
    <property type="evidence" value="ECO:0007669"/>
    <property type="project" value="UniProtKB-KW"/>
</dbReference>